<feature type="domain" description="DUF7226" evidence="1">
    <location>
        <begin position="43"/>
        <end position="140"/>
    </location>
</feature>
<sequence length="336" mass="38315">MITTANFPQADRLEQVGKVATAIFNGHQVDAEIENFIGLNSGGRQGRYYRLAAEALGLIFNQHNYAVLTSLGKEYVGLTTNAARMDFLARCLVDTPVFHEALRYIHKHKPSDRQLKKWFRSFYPGAQSTADRRFHTFISYMRDAGLLQQSASSNQLQKYIGTVVKKYVNPTQGLTGRKLKFTPTHVPTASSTGVIHFDVDAQKRERANLIHWQLVDAKSSFLFARDLEPYANNHIDLFTDENSDVILYEMKSVNSHGNNLLSQVRKAISQLYEYRYIYQEPKARLCIVTNHGIAKKDDWLLTYLANDRSIAYVWTHDFANFECHDSAKPLLGNFAP</sequence>
<dbReference type="InterPro" id="IPR055650">
    <property type="entry name" value="DUF7226"/>
</dbReference>
<gene>
    <name evidence="2" type="ORF">HV832_00130</name>
</gene>
<evidence type="ECO:0000313" key="2">
    <source>
        <dbReference type="EMBL" id="NVO76235.1"/>
    </source>
</evidence>
<protein>
    <recommendedName>
        <fullName evidence="1">DUF7226 domain-containing protein</fullName>
    </recommendedName>
</protein>
<reference evidence="2 3" key="1">
    <citation type="submission" date="2020-06" db="EMBL/GenBank/DDBJ databases">
        <authorList>
            <person name="Qiu C."/>
            <person name="Liu Z."/>
        </authorList>
    </citation>
    <scope>NUCLEOTIDE SEQUENCE [LARGE SCALE GENOMIC DNA]</scope>
    <source>
        <strain evidence="2 3">EM 1</strain>
    </source>
</reference>
<dbReference type="Pfam" id="PF23871">
    <property type="entry name" value="DUF7226"/>
    <property type="match status" value="1"/>
</dbReference>
<name>A0A850QFR7_9BURK</name>
<evidence type="ECO:0000313" key="3">
    <source>
        <dbReference type="Proteomes" id="UP000588051"/>
    </source>
</evidence>
<accession>A0A850QFR7</accession>
<comment type="caution">
    <text evidence="2">The sequence shown here is derived from an EMBL/GenBank/DDBJ whole genome shotgun (WGS) entry which is preliminary data.</text>
</comment>
<keyword evidence="3" id="KW-1185">Reference proteome</keyword>
<dbReference type="EMBL" id="JABXYJ010000001">
    <property type="protein sequence ID" value="NVO76235.1"/>
    <property type="molecule type" value="Genomic_DNA"/>
</dbReference>
<organism evidence="2 3">
    <name type="scientific">Undibacterium oligocarboniphilum</name>
    <dbReference type="NCBI Taxonomy" id="666702"/>
    <lineage>
        <taxon>Bacteria</taxon>
        <taxon>Pseudomonadati</taxon>
        <taxon>Pseudomonadota</taxon>
        <taxon>Betaproteobacteria</taxon>
        <taxon>Burkholderiales</taxon>
        <taxon>Oxalobacteraceae</taxon>
        <taxon>Undibacterium</taxon>
    </lineage>
</organism>
<dbReference type="Proteomes" id="UP000588051">
    <property type="component" value="Unassembled WGS sequence"/>
</dbReference>
<evidence type="ECO:0000259" key="1">
    <source>
        <dbReference type="Pfam" id="PF23871"/>
    </source>
</evidence>
<proteinExistence type="predicted"/>
<dbReference type="AlphaFoldDB" id="A0A850QFR7"/>